<reference evidence="5" key="1">
    <citation type="submission" date="2015-12" db="EMBL/GenBank/DDBJ databases">
        <title>Complete genome sequences of two moderately thermophilic Paenibacillus species.</title>
        <authorList>
            <person name="Butler R.III."/>
            <person name="Wang J."/>
            <person name="Stark B.C."/>
            <person name="Pombert J.-F."/>
        </authorList>
    </citation>
    <scope>NUCLEOTIDE SEQUENCE [LARGE SCALE GENOMIC DNA]</scope>
    <source>
        <strain evidence="5">32O-Y</strain>
    </source>
</reference>
<dbReference type="SUPFAM" id="SSF51230">
    <property type="entry name" value="Single hybrid motif"/>
    <property type="match status" value="1"/>
</dbReference>
<dbReference type="PANTHER" id="PTHR11715:SF3">
    <property type="entry name" value="GLYCINE CLEAVAGE SYSTEM H PROTEIN-RELATED"/>
    <property type="match status" value="1"/>
</dbReference>
<dbReference type="KEGG" id="pnp:IJ22_37250"/>
<dbReference type="AlphaFoldDB" id="A0A0U2MZY6"/>
<dbReference type="InterPro" id="IPR017453">
    <property type="entry name" value="GCV_H_sub"/>
</dbReference>
<dbReference type="PROSITE" id="PS00189">
    <property type="entry name" value="LIPOYL"/>
    <property type="match status" value="1"/>
</dbReference>
<dbReference type="InterPro" id="IPR003016">
    <property type="entry name" value="2-oxoA_DH_lipoyl-BS"/>
</dbReference>
<dbReference type="NCBIfam" id="TIGR00527">
    <property type="entry name" value="gcvH"/>
    <property type="match status" value="1"/>
</dbReference>
<gene>
    <name evidence="3" type="primary">gcvH</name>
    <name evidence="4" type="ORF">IJ22_37250</name>
</gene>
<dbReference type="GO" id="GO:0005960">
    <property type="term" value="C:glycine cleavage complex"/>
    <property type="evidence" value="ECO:0007669"/>
    <property type="project" value="InterPro"/>
</dbReference>
<sequence length="127" mass="14305">MEILQGLKYSENHEWVRLEGKRAIIGLTDFAQEEFGMIVFVELPEAGDELQAGEPFGSMESVKTVTELYAPVSGKVIEVNRKLADNPGLINLSPYGEGWMIVVELTDPSDLERLWDADKYEATYVHE</sequence>
<dbReference type="InterPro" id="IPR002930">
    <property type="entry name" value="GCV_H"/>
</dbReference>
<dbReference type="InterPro" id="IPR011053">
    <property type="entry name" value="Single_hybrid_motif"/>
</dbReference>
<evidence type="ECO:0000313" key="4">
    <source>
        <dbReference type="EMBL" id="ALS24063.1"/>
    </source>
</evidence>
<dbReference type="Gene3D" id="2.40.50.100">
    <property type="match status" value="1"/>
</dbReference>
<dbReference type="GO" id="GO:0005829">
    <property type="term" value="C:cytosol"/>
    <property type="evidence" value="ECO:0007669"/>
    <property type="project" value="TreeGrafter"/>
</dbReference>
<dbReference type="NCBIfam" id="NF002270">
    <property type="entry name" value="PRK01202.1"/>
    <property type="match status" value="1"/>
</dbReference>
<accession>A0A0U2MZY6</accession>
<dbReference type="OrthoDB" id="9796712at2"/>
<dbReference type="GO" id="GO:0009249">
    <property type="term" value="P:protein lipoylation"/>
    <property type="evidence" value="ECO:0007669"/>
    <property type="project" value="UniProtKB-UniRule"/>
</dbReference>
<evidence type="ECO:0000256" key="2">
    <source>
        <dbReference type="ARBA" id="ARBA00022823"/>
    </source>
</evidence>
<comment type="subunit">
    <text evidence="3">The glycine cleavage system is composed of four proteins: P, T, L and H.</text>
</comment>
<dbReference type="PATRIC" id="fig|162209.4.peg.3967"/>
<dbReference type="Proteomes" id="UP000061660">
    <property type="component" value="Chromosome"/>
</dbReference>
<evidence type="ECO:0000256" key="1">
    <source>
        <dbReference type="ARBA" id="ARBA00009249"/>
    </source>
</evidence>
<dbReference type="InterPro" id="IPR000089">
    <property type="entry name" value="Biotin_lipoyl"/>
</dbReference>
<organism evidence="4 5">
    <name type="scientific">Paenibacillus naphthalenovorans</name>
    <dbReference type="NCBI Taxonomy" id="162209"/>
    <lineage>
        <taxon>Bacteria</taxon>
        <taxon>Bacillati</taxon>
        <taxon>Bacillota</taxon>
        <taxon>Bacilli</taxon>
        <taxon>Bacillales</taxon>
        <taxon>Paenibacillaceae</taxon>
        <taxon>Paenibacillus</taxon>
    </lineage>
</organism>
<reference evidence="4 5" key="2">
    <citation type="journal article" date="2016" name="Genome Announc.">
        <title>Complete Genome Sequences of Two Interactive Moderate Thermophiles, Paenibacillus napthalenovorans 32O-Y and Paenibacillus sp. 32O-W.</title>
        <authorList>
            <person name="Butler R.R.III."/>
            <person name="Wang J."/>
            <person name="Stark B.C."/>
            <person name="Pombert J.F."/>
        </authorList>
    </citation>
    <scope>NUCLEOTIDE SEQUENCE [LARGE SCALE GENOMIC DNA]</scope>
    <source>
        <strain evidence="4 5">32O-Y</strain>
    </source>
</reference>
<dbReference type="Pfam" id="PF01597">
    <property type="entry name" value="GCV_H"/>
    <property type="match status" value="1"/>
</dbReference>
<dbReference type="CDD" id="cd06848">
    <property type="entry name" value="GCS_H"/>
    <property type="match status" value="1"/>
</dbReference>
<keyword evidence="2 3" id="KW-0450">Lipoyl</keyword>
<dbReference type="STRING" id="162209.IJ22_37250"/>
<keyword evidence="5" id="KW-1185">Reference proteome</keyword>
<dbReference type="RefSeq" id="WP_062409834.1">
    <property type="nucleotide sequence ID" value="NZ_BJCS01000005.1"/>
</dbReference>
<evidence type="ECO:0000256" key="3">
    <source>
        <dbReference type="HAMAP-Rule" id="MF_00272"/>
    </source>
</evidence>
<name>A0A0U2MZY6_9BACL</name>
<dbReference type="GO" id="GO:0019464">
    <property type="term" value="P:glycine decarboxylation via glycine cleavage system"/>
    <property type="evidence" value="ECO:0007669"/>
    <property type="project" value="UniProtKB-UniRule"/>
</dbReference>
<dbReference type="PANTHER" id="PTHR11715">
    <property type="entry name" value="GLYCINE CLEAVAGE SYSTEM H PROTEIN"/>
    <property type="match status" value="1"/>
</dbReference>
<comment type="cofactor">
    <cofactor evidence="3">
        <name>(R)-lipoate</name>
        <dbReference type="ChEBI" id="CHEBI:83088"/>
    </cofactor>
    <text evidence="3">Binds 1 lipoyl cofactor covalently.</text>
</comment>
<dbReference type="EMBL" id="CP013652">
    <property type="protein sequence ID" value="ALS24063.1"/>
    <property type="molecule type" value="Genomic_DNA"/>
</dbReference>
<protein>
    <recommendedName>
        <fullName evidence="3">Glycine cleavage system H protein</fullName>
    </recommendedName>
    <alternativeName>
        <fullName evidence="3">Octanoyl/lipoyl carrier protein</fullName>
    </alternativeName>
</protein>
<proteinExistence type="inferred from homology"/>
<comment type="function">
    <text evidence="3">The glycine cleavage system catalyzes the degradation of glycine. The H protein shuttles the methylamine group of glycine from the P protein to the T protein.</text>
</comment>
<feature type="modified residue" description="N6-lipoyllysine" evidence="3">
    <location>
        <position position="63"/>
    </location>
</feature>
<dbReference type="HAMAP" id="MF_00272">
    <property type="entry name" value="GcvH"/>
    <property type="match status" value="1"/>
</dbReference>
<dbReference type="PROSITE" id="PS50968">
    <property type="entry name" value="BIOTINYL_LIPOYL"/>
    <property type="match status" value="1"/>
</dbReference>
<comment type="function">
    <text evidence="3">Is also involved in protein lipoylation via its role as an octanoyl/lipoyl carrier protein intermediate.</text>
</comment>
<evidence type="ECO:0000313" key="5">
    <source>
        <dbReference type="Proteomes" id="UP000061660"/>
    </source>
</evidence>
<dbReference type="InterPro" id="IPR033753">
    <property type="entry name" value="GCV_H/Fam206"/>
</dbReference>
<comment type="similarity">
    <text evidence="1 3">Belongs to the GcvH family.</text>
</comment>